<feature type="region of interest" description="Disordered" evidence="8">
    <location>
        <begin position="85"/>
        <end position="115"/>
    </location>
</feature>
<dbReference type="Proteomes" id="UP000279271">
    <property type="component" value="Unassembled WGS sequence"/>
</dbReference>
<dbReference type="GO" id="GO:0006412">
    <property type="term" value="P:translation"/>
    <property type="evidence" value="ECO:0007669"/>
    <property type="project" value="InterPro"/>
</dbReference>
<evidence type="ECO:0000256" key="3">
    <source>
        <dbReference type="ARBA" id="ARBA00022946"/>
    </source>
</evidence>
<keyword evidence="5" id="KW-0411">Iron-sulfur</keyword>
<sequence length="553" mass="58210">MATAARQCRALASLASQSCDGLLGARCMATLPAALASQVATRSPGSIDLPADVNDALLAAAKGARKKHLRGQGAALTDELKHMSRSRHRGGVHPNLHGVPEAQTQRPTRGKARQQRRTLLAELAGEVPGLPMVGTLTGNRGPARMSRRARAAAEAAQEWEDLEEADEGGGMMDSAAAARPSELADAGLAEPSDTVDTQGASGVAALDQPVIGPPAAKSESASQWAAPPPLPLDRPARSSAVAAGRRYGDEATALAYAATRMPACYAALRRALGERAAKDFAPGKVTVRSYADERFSYVAICKRPRPHGPPQPAIDALIPLPDDVMEAYRALPPHEVPRRARPQLGLPEDIEGPKVVENPAAPAGPSGGAAGRMAWADDDAFLLRLAEGRGLLSDLDEDTLQLIRDSIGEDAELGTEDMELRRIGKGELGNEVTGGQWVWGVQLWSGGGNAGNGHDPDLDLETLAQASASTWSRVLRPPLKRGGHVVLDLCSAVESGARGEAVRQTVSRLGSERALGGRGAYRLARGLGWGDLWPADYQDRLPLQRGGAWKKGE</sequence>
<feature type="region of interest" description="Disordered" evidence="8">
    <location>
        <begin position="130"/>
        <end position="180"/>
    </location>
</feature>
<dbReference type="Pfam" id="PF09243">
    <property type="entry name" value="Rsm22"/>
    <property type="match status" value="1"/>
</dbReference>
<keyword evidence="6" id="KW-0496">Mitochondrion</keyword>
<evidence type="ECO:0000256" key="8">
    <source>
        <dbReference type="SAM" id="MobiDB-lite"/>
    </source>
</evidence>
<evidence type="ECO:0000256" key="7">
    <source>
        <dbReference type="ARBA" id="ARBA00045681"/>
    </source>
</evidence>
<feature type="compositionally biased region" description="Acidic residues" evidence="8">
    <location>
        <begin position="157"/>
        <end position="167"/>
    </location>
</feature>
<comment type="function">
    <text evidence="7">Mitochondrial ribosome (mitoribosome) assembly factor. Binds at the interface of the head and body domains of the mitochondrial small ribosomal subunit (mt-SSU), occluding the mRNA channel and preventing compaction of the head domain towards the body. Probable inactive methyltransferase: retains the characteristic folding and ability to bind S-adenosyl-L-methionine, but it probably lost its methyltransferase activity.</text>
</comment>
<comment type="caution">
    <text evidence="9">The sequence shown here is derived from an EMBL/GenBank/DDBJ whole genome shotgun (WGS) entry which is preliminary data.</text>
</comment>
<dbReference type="PANTHER" id="PTHR13184">
    <property type="entry name" value="37S RIBOSOMAL PROTEIN S22"/>
    <property type="match status" value="1"/>
</dbReference>
<proteinExistence type="predicted"/>
<gene>
    <name evidence="9" type="ORF">APUTEX25_005784</name>
</gene>
<reference evidence="10" key="1">
    <citation type="journal article" date="2018" name="Algal Res.">
        <title>Characterization of plant carbon substrate utilization by Auxenochlorella protothecoides.</title>
        <authorList>
            <person name="Vogler B.W."/>
            <person name="Starkenburg S.R."/>
            <person name="Sudasinghe N."/>
            <person name="Schambach J.Y."/>
            <person name="Rollin J.A."/>
            <person name="Pattathil S."/>
            <person name="Barry A.N."/>
        </authorList>
    </citation>
    <scope>NUCLEOTIDE SEQUENCE [LARGE SCALE GENOMIC DNA]</scope>
    <source>
        <strain evidence="10">UTEX 25</strain>
    </source>
</reference>
<dbReference type="InterPro" id="IPR052571">
    <property type="entry name" value="Mt_RNA_Methyltransferase"/>
</dbReference>
<accession>A0A3M7KYZ4</accession>
<dbReference type="AlphaFoldDB" id="A0A3M7KYZ4"/>
<organism evidence="9 10">
    <name type="scientific">Auxenochlorella protothecoides</name>
    <name type="common">Green microalga</name>
    <name type="synonym">Chlorella protothecoides</name>
    <dbReference type="NCBI Taxonomy" id="3075"/>
    <lineage>
        <taxon>Eukaryota</taxon>
        <taxon>Viridiplantae</taxon>
        <taxon>Chlorophyta</taxon>
        <taxon>core chlorophytes</taxon>
        <taxon>Trebouxiophyceae</taxon>
        <taxon>Chlorellales</taxon>
        <taxon>Chlorellaceae</taxon>
        <taxon>Auxenochlorella</taxon>
    </lineage>
</organism>
<evidence type="ECO:0000313" key="9">
    <source>
        <dbReference type="EMBL" id="RMZ55743.1"/>
    </source>
</evidence>
<dbReference type="EMBL" id="QOKY01000159">
    <property type="protein sequence ID" value="RMZ55743.1"/>
    <property type="molecule type" value="Genomic_DNA"/>
</dbReference>
<keyword evidence="2" id="KW-0479">Metal-binding</keyword>
<keyword evidence="3" id="KW-0809">Transit peptide</keyword>
<evidence type="ECO:0000313" key="10">
    <source>
        <dbReference type="Proteomes" id="UP000279271"/>
    </source>
</evidence>
<keyword evidence="4" id="KW-0408">Iron</keyword>
<dbReference type="PANTHER" id="PTHR13184:SF5">
    <property type="entry name" value="METHYLTRANSFERASE-LIKE PROTEIN 17, MITOCHONDRIAL"/>
    <property type="match status" value="1"/>
</dbReference>
<dbReference type="GO" id="GO:0051536">
    <property type="term" value="F:iron-sulfur cluster binding"/>
    <property type="evidence" value="ECO:0007669"/>
    <property type="project" value="UniProtKB-KW"/>
</dbReference>
<dbReference type="GO" id="GO:0005763">
    <property type="term" value="C:mitochondrial small ribosomal subunit"/>
    <property type="evidence" value="ECO:0007669"/>
    <property type="project" value="TreeGrafter"/>
</dbReference>
<dbReference type="GO" id="GO:0003735">
    <property type="term" value="F:structural constituent of ribosome"/>
    <property type="evidence" value="ECO:0007669"/>
    <property type="project" value="TreeGrafter"/>
</dbReference>
<dbReference type="InterPro" id="IPR015324">
    <property type="entry name" value="Ribosomal_Rsm22-like"/>
</dbReference>
<evidence type="ECO:0000256" key="6">
    <source>
        <dbReference type="ARBA" id="ARBA00023128"/>
    </source>
</evidence>
<evidence type="ECO:0000256" key="2">
    <source>
        <dbReference type="ARBA" id="ARBA00022723"/>
    </source>
</evidence>
<dbReference type="GO" id="GO:0046872">
    <property type="term" value="F:metal ion binding"/>
    <property type="evidence" value="ECO:0007669"/>
    <property type="project" value="UniProtKB-KW"/>
</dbReference>
<evidence type="ECO:0000256" key="1">
    <source>
        <dbReference type="ARBA" id="ARBA00004173"/>
    </source>
</evidence>
<evidence type="ECO:0000256" key="4">
    <source>
        <dbReference type="ARBA" id="ARBA00023004"/>
    </source>
</evidence>
<dbReference type="GO" id="GO:0008168">
    <property type="term" value="F:methyltransferase activity"/>
    <property type="evidence" value="ECO:0007669"/>
    <property type="project" value="InterPro"/>
</dbReference>
<feature type="region of interest" description="Disordered" evidence="8">
    <location>
        <begin position="208"/>
        <end position="243"/>
    </location>
</feature>
<name>A0A3M7KYZ4_AUXPR</name>
<protein>
    <submittedName>
        <fullName evidence="9">Uncharacterized protein</fullName>
    </submittedName>
</protein>
<evidence type="ECO:0000256" key="5">
    <source>
        <dbReference type="ARBA" id="ARBA00023014"/>
    </source>
</evidence>
<comment type="subcellular location">
    <subcellularLocation>
        <location evidence="1">Mitochondrion</location>
    </subcellularLocation>
</comment>